<protein>
    <submittedName>
        <fullName evidence="1">Uncharacterized protein</fullName>
    </submittedName>
</protein>
<evidence type="ECO:0000313" key="2">
    <source>
        <dbReference type="Proteomes" id="UP001168821"/>
    </source>
</evidence>
<dbReference type="EMBL" id="JALNTZ010000001">
    <property type="protein sequence ID" value="KAJ3666418.1"/>
    <property type="molecule type" value="Genomic_DNA"/>
</dbReference>
<proteinExistence type="predicted"/>
<evidence type="ECO:0000313" key="1">
    <source>
        <dbReference type="EMBL" id="KAJ3666418.1"/>
    </source>
</evidence>
<comment type="caution">
    <text evidence="1">The sequence shown here is derived from an EMBL/GenBank/DDBJ whole genome shotgun (WGS) entry which is preliminary data.</text>
</comment>
<accession>A0AA38IZQ3</accession>
<dbReference type="Proteomes" id="UP001168821">
    <property type="component" value="Unassembled WGS sequence"/>
</dbReference>
<gene>
    <name evidence="1" type="ORF">Zmor_001860</name>
</gene>
<dbReference type="AlphaFoldDB" id="A0AA38IZQ3"/>
<name>A0AA38IZQ3_9CUCU</name>
<keyword evidence="2" id="KW-1185">Reference proteome</keyword>
<reference evidence="1" key="1">
    <citation type="journal article" date="2023" name="G3 (Bethesda)">
        <title>Whole genome assemblies of Zophobas morio and Tenebrio molitor.</title>
        <authorList>
            <person name="Kaur S."/>
            <person name="Stinson S.A."/>
            <person name="diCenzo G.C."/>
        </authorList>
    </citation>
    <scope>NUCLEOTIDE SEQUENCE</scope>
    <source>
        <strain evidence="1">QUZm001</strain>
    </source>
</reference>
<organism evidence="1 2">
    <name type="scientific">Zophobas morio</name>
    <dbReference type="NCBI Taxonomy" id="2755281"/>
    <lineage>
        <taxon>Eukaryota</taxon>
        <taxon>Metazoa</taxon>
        <taxon>Ecdysozoa</taxon>
        <taxon>Arthropoda</taxon>
        <taxon>Hexapoda</taxon>
        <taxon>Insecta</taxon>
        <taxon>Pterygota</taxon>
        <taxon>Neoptera</taxon>
        <taxon>Endopterygota</taxon>
        <taxon>Coleoptera</taxon>
        <taxon>Polyphaga</taxon>
        <taxon>Cucujiformia</taxon>
        <taxon>Tenebrionidae</taxon>
        <taxon>Zophobas</taxon>
    </lineage>
</organism>
<sequence length="196" mass="22564">MLYARLSRSQRIYGFTFSLRRVSPESSDVIRPRDRGDANRRVRRQLECSATSIVAKLQRLHRTDVHFNTSLCALRSNWPLGLFWFKGMEMFENNTHETERDWGSKRTHDEKGLSFGAGGGGGGANRLMGLRSVPRDNFMLCTLLLNAEKKYNINDDTCTKKKNRTTKTNNKTIIIITHEHVSHNKDTMSYTCNHII</sequence>